<evidence type="ECO:0000313" key="2">
    <source>
        <dbReference type="EMBL" id="GFO01527.1"/>
    </source>
</evidence>
<evidence type="ECO:0008006" key="4">
    <source>
        <dbReference type="Google" id="ProtNLM"/>
    </source>
</evidence>
<name>A0AAV4A3U1_9GAST</name>
<evidence type="ECO:0000256" key="1">
    <source>
        <dbReference type="SAM" id="MobiDB-lite"/>
    </source>
</evidence>
<dbReference type="AlphaFoldDB" id="A0AAV4A3U1"/>
<keyword evidence="3" id="KW-1185">Reference proteome</keyword>
<dbReference type="EMBL" id="BLXT01003341">
    <property type="protein sequence ID" value="GFO01527.1"/>
    <property type="molecule type" value="Genomic_DNA"/>
</dbReference>
<comment type="caution">
    <text evidence="2">The sequence shown here is derived from an EMBL/GenBank/DDBJ whole genome shotgun (WGS) entry which is preliminary data.</text>
</comment>
<protein>
    <recommendedName>
        <fullName evidence="4">Ubiquitin-like domain-containing protein</fullName>
    </recommendedName>
</protein>
<accession>A0AAV4A3U1</accession>
<dbReference type="Proteomes" id="UP000735302">
    <property type="component" value="Unassembled WGS sequence"/>
</dbReference>
<evidence type="ECO:0000313" key="3">
    <source>
        <dbReference type="Proteomes" id="UP000735302"/>
    </source>
</evidence>
<feature type="region of interest" description="Disordered" evidence="1">
    <location>
        <begin position="132"/>
        <end position="153"/>
    </location>
</feature>
<proteinExistence type="predicted"/>
<gene>
    <name evidence="2" type="ORF">PoB_002803200</name>
</gene>
<reference evidence="2 3" key="1">
    <citation type="journal article" date="2021" name="Elife">
        <title>Chloroplast acquisition without the gene transfer in kleptoplastic sea slugs, Plakobranchus ocellatus.</title>
        <authorList>
            <person name="Maeda T."/>
            <person name="Takahashi S."/>
            <person name="Yoshida T."/>
            <person name="Shimamura S."/>
            <person name="Takaki Y."/>
            <person name="Nagai Y."/>
            <person name="Toyoda A."/>
            <person name="Suzuki Y."/>
            <person name="Arimoto A."/>
            <person name="Ishii H."/>
            <person name="Satoh N."/>
            <person name="Nishiyama T."/>
            <person name="Hasebe M."/>
            <person name="Maruyama T."/>
            <person name="Minagawa J."/>
            <person name="Obokata J."/>
            <person name="Shigenobu S."/>
        </authorList>
    </citation>
    <scope>NUCLEOTIDE SEQUENCE [LARGE SCALE GENOMIC DNA]</scope>
</reference>
<sequence>MRVEDILCQSTTKTVGIKQKKVPAPISKRSATYAYHFTLPDGTSKQVCKSMYCSTLGISPQTVVLWLSGRKIQQDDTESIIVESKSKAPKSGWTARASDDDLNFLASWLNSLPTDQCNQCIKFQFGAIREEEQSKHITDKNQARESKSFDKNDGNSVHSIWTADLQAVDAGIAGCRGGGTDAHDLDNICDNAAVDGKTGRGENATAVDGKAGRGENATAVDSKARRGDNAAAVMARLGGVRMLLLVTRLGGAGRGENVTSVDGKAGRGENATAIYGKAGRGENASAGDGKAGRGENAAGDSMVGGCIATGVVGIIAIWDIETLGGDGAAGGLFVASYWRIRLHPAAVGYVKQAEAKRII</sequence>
<organism evidence="2 3">
    <name type="scientific">Plakobranchus ocellatus</name>
    <dbReference type="NCBI Taxonomy" id="259542"/>
    <lineage>
        <taxon>Eukaryota</taxon>
        <taxon>Metazoa</taxon>
        <taxon>Spiralia</taxon>
        <taxon>Lophotrochozoa</taxon>
        <taxon>Mollusca</taxon>
        <taxon>Gastropoda</taxon>
        <taxon>Heterobranchia</taxon>
        <taxon>Euthyneura</taxon>
        <taxon>Panpulmonata</taxon>
        <taxon>Sacoglossa</taxon>
        <taxon>Placobranchoidea</taxon>
        <taxon>Plakobranchidae</taxon>
        <taxon>Plakobranchus</taxon>
    </lineage>
</organism>